<name>A0A2P4X5F5_9STRA</name>
<comment type="caution">
    <text evidence="1">The sequence shown here is derived from an EMBL/GenBank/DDBJ whole genome shotgun (WGS) entry which is preliminary data.</text>
</comment>
<dbReference type="AlphaFoldDB" id="A0A2P4X5F5"/>
<sequence>MTLGMCTQEVLWTRMLLKGIRHEQVGATEVQVTQGCNAITKDVDNKHHFIRENVGRNIIQANCVSTERRLPEMLTKALSTKRLKYLTDLNGVVNKPVAH</sequence>
<protein>
    <submittedName>
        <fullName evidence="1">Uncharacterized protein</fullName>
    </submittedName>
</protein>
<proteinExistence type="predicted"/>
<dbReference type="EMBL" id="NCKW01016833">
    <property type="protein sequence ID" value="POM60750.1"/>
    <property type="molecule type" value="Genomic_DNA"/>
</dbReference>
<organism evidence="1 2">
    <name type="scientific">Phytophthora palmivora</name>
    <dbReference type="NCBI Taxonomy" id="4796"/>
    <lineage>
        <taxon>Eukaryota</taxon>
        <taxon>Sar</taxon>
        <taxon>Stramenopiles</taxon>
        <taxon>Oomycota</taxon>
        <taxon>Peronosporomycetes</taxon>
        <taxon>Peronosporales</taxon>
        <taxon>Peronosporaceae</taxon>
        <taxon>Phytophthora</taxon>
    </lineage>
</organism>
<accession>A0A2P4X5F5</accession>
<evidence type="ECO:0000313" key="2">
    <source>
        <dbReference type="Proteomes" id="UP000237271"/>
    </source>
</evidence>
<dbReference type="Proteomes" id="UP000237271">
    <property type="component" value="Unassembled WGS sequence"/>
</dbReference>
<reference evidence="1 2" key="1">
    <citation type="journal article" date="2017" name="Genome Biol. Evol.">
        <title>Phytophthora megakarya and P. palmivora, closely related causal agents of cacao black pod rot, underwent increases in genome sizes and gene numbers by different mechanisms.</title>
        <authorList>
            <person name="Ali S.S."/>
            <person name="Shao J."/>
            <person name="Lary D.J."/>
            <person name="Kronmiller B."/>
            <person name="Shen D."/>
            <person name="Strem M.D."/>
            <person name="Amoako-Attah I."/>
            <person name="Akrofi A.Y."/>
            <person name="Begoude B.A."/>
            <person name="Ten Hoopen G.M."/>
            <person name="Coulibaly K."/>
            <person name="Kebe B.I."/>
            <person name="Melnick R.L."/>
            <person name="Guiltinan M.J."/>
            <person name="Tyler B.M."/>
            <person name="Meinhardt L.W."/>
            <person name="Bailey B.A."/>
        </authorList>
    </citation>
    <scope>NUCLEOTIDE SEQUENCE [LARGE SCALE GENOMIC DNA]</scope>
    <source>
        <strain evidence="2">sbr112.9</strain>
    </source>
</reference>
<evidence type="ECO:0000313" key="1">
    <source>
        <dbReference type="EMBL" id="POM60750.1"/>
    </source>
</evidence>
<keyword evidence="2" id="KW-1185">Reference proteome</keyword>
<gene>
    <name evidence="1" type="ORF">PHPALM_30365</name>
</gene>